<dbReference type="EMBL" id="DVOB01000116">
    <property type="protein sequence ID" value="HIU96102.1"/>
    <property type="molecule type" value="Genomic_DNA"/>
</dbReference>
<dbReference type="PANTHER" id="PTHR21666:SF291">
    <property type="entry name" value="STAGE II SPORULATION PROTEIN Q"/>
    <property type="match status" value="1"/>
</dbReference>
<dbReference type="Proteomes" id="UP000824130">
    <property type="component" value="Unassembled WGS sequence"/>
</dbReference>
<evidence type="ECO:0000256" key="1">
    <source>
        <dbReference type="SAM" id="MobiDB-lite"/>
    </source>
</evidence>
<feature type="domain" description="M23ase beta-sheet core" evidence="3">
    <location>
        <begin position="115"/>
        <end position="213"/>
    </location>
</feature>
<dbReference type="CDD" id="cd12797">
    <property type="entry name" value="M23_peptidase"/>
    <property type="match status" value="1"/>
</dbReference>
<evidence type="ECO:0000313" key="4">
    <source>
        <dbReference type="EMBL" id="HIU96102.1"/>
    </source>
</evidence>
<dbReference type="AlphaFoldDB" id="A0A9D1SV78"/>
<accession>A0A9D1SV78</accession>
<dbReference type="GO" id="GO:0004222">
    <property type="term" value="F:metalloendopeptidase activity"/>
    <property type="evidence" value="ECO:0007669"/>
    <property type="project" value="TreeGrafter"/>
</dbReference>
<keyword evidence="2" id="KW-0472">Membrane</keyword>
<organism evidence="4 5">
    <name type="scientific">Candidatus Allocopromorpha excrementipullorum</name>
    <dbReference type="NCBI Taxonomy" id="2840743"/>
    <lineage>
        <taxon>Bacteria</taxon>
        <taxon>Bacillati</taxon>
        <taxon>Bacillota</taxon>
        <taxon>Clostridia</taxon>
        <taxon>Eubacteriales</taxon>
        <taxon>Eubacteriaceae</taxon>
        <taxon>Eubacteriaceae incertae sedis</taxon>
        <taxon>Candidatus Allocopromorpha</taxon>
    </lineage>
</organism>
<reference evidence="4" key="1">
    <citation type="submission" date="2020-10" db="EMBL/GenBank/DDBJ databases">
        <authorList>
            <person name="Gilroy R."/>
        </authorList>
    </citation>
    <scope>NUCLEOTIDE SEQUENCE</scope>
    <source>
        <strain evidence="4">ChiSjej4B22-8349</strain>
    </source>
</reference>
<evidence type="ECO:0000256" key="2">
    <source>
        <dbReference type="SAM" id="Phobius"/>
    </source>
</evidence>
<keyword evidence="2" id="KW-0812">Transmembrane</keyword>
<comment type="caution">
    <text evidence="4">The sequence shown here is derived from an EMBL/GenBank/DDBJ whole genome shotgun (WGS) entry which is preliminary data.</text>
</comment>
<name>A0A9D1SV78_9FIRM</name>
<evidence type="ECO:0000259" key="3">
    <source>
        <dbReference type="Pfam" id="PF01551"/>
    </source>
</evidence>
<feature type="compositionally biased region" description="Acidic residues" evidence="1">
    <location>
        <begin position="57"/>
        <end position="67"/>
    </location>
</feature>
<dbReference type="PANTHER" id="PTHR21666">
    <property type="entry name" value="PEPTIDASE-RELATED"/>
    <property type="match status" value="1"/>
</dbReference>
<dbReference type="InterPro" id="IPR011055">
    <property type="entry name" value="Dup_hybrid_motif"/>
</dbReference>
<dbReference type="SUPFAM" id="SSF51261">
    <property type="entry name" value="Duplicated hybrid motif"/>
    <property type="match status" value="1"/>
</dbReference>
<feature type="transmembrane region" description="Helical" evidence="2">
    <location>
        <begin position="12"/>
        <end position="30"/>
    </location>
</feature>
<gene>
    <name evidence="4" type="ORF">IAD25_05240</name>
</gene>
<feature type="region of interest" description="Disordered" evidence="1">
    <location>
        <begin position="52"/>
        <end position="82"/>
    </location>
</feature>
<sequence>MRQDKKQKDIPAITLVLCFCLMALVSVFVVKANVDKIRDTAQSNKAADVVKEKAVEENTETEADIVDSLDSTDSGADDTESQNAAEFTAPLSGEIIMDFSMDMPIYQKTLDQYMTHSGIDIAAPEGTGVSACAAGTVTRIEEDDKLGIVVEINHGNNLLSVYGNLAGDDLIELGEIVSRGDTIGKVGRTSLFEFGEDDHLHFEMRKNGDPVAPGSYIRGL</sequence>
<protein>
    <submittedName>
        <fullName evidence="4">M23 family metallopeptidase</fullName>
    </submittedName>
</protein>
<dbReference type="InterPro" id="IPR016047">
    <property type="entry name" value="M23ase_b-sheet_dom"/>
</dbReference>
<keyword evidence="2" id="KW-1133">Transmembrane helix</keyword>
<proteinExistence type="predicted"/>
<dbReference type="InterPro" id="IPR050570">
    <property type="entry name" value="Cell_wall_metabolism_enzyme"/>
</dbReference>
<reference evidence="4" key="2">
    <citation type="journal article" date="2021" name="PeerJ">
        <title>Extensive microbial diversity within the chicken gut microbiome revealed by metagenomics and culture.</title>
        <authorList>
            <person name="Gilroy R."/>
            <person name="Ravi A."/>
            <person name="Getino M."/>
            <person name="Pursley I."/>
            <person name="Horton D.L."/>
            <person name="Alikhan N.F."/>
            <person name="Baker D."/>
            <person name="Gharbi K."/>
            <person name="Hall N."/>
            <person name="Watson M."/>
            <person name="Adriaenssens E.M."/>
            <person name="Foster-Nyarko E."/>
            <person name="Jarju S."/>
            <person name="Secka A."/>
            <person name="Antonio M."/>
            <person name="Oren A."/>
            <person name="Chaudhuri R.R."/>
            <person name="La Ragione R."/>
            <person name="Hildebrand F."/>
            <person name="Pallen M.J."/>
        </authorList>
    </citation>
    <scope>NUCLEOTIDE SEQUENCE</scope>
    <source>
        <strain evidence="4">ChiSjej4B22-8349</strain>
    </source>
</reference>
<dbReference type="Gene3D" id="2.70.70.10">
    <property type="entry name" value="Glucose Permease (Domain IIA)"/>
    <property type="match status" value="1"/>
</dbReference>
<evidence type="ECO:0000313" key="5">
    <source>
        <dbReference type="Proteomes" id="UP000824130"/>
    </source>
</evidence>
<dbReference type="Pfam" id="PF01551">
    <property type="entry name" value="Peptidase_M23"/>
    <property type="match status" value="1"/>
</dbReference>